<dbReference type="SUPFAM" id="SSF110849">
    <property type="entry name" value="ParB/Sulfiredoxin"/>
    <property type="match status" value="1"/>
</dbReference>
<dbReference type="InterPro" id="IPR004437">
    <property type="entry name" value="ParB/RepB/Spo0J"/>
</dbReference>
<dbReference type="InterPro" id="IPR050336">
    <property type="entry name" value="Chromosome_partition/occlusion"/>
</dbReference>
<dbReference type="GO" id="GO:0005694">
    <property type="term" value="C:chromosome"/>
    <property type="evidence" value="ECO:0007669"/>
    <property type="project" value="TreeGrafter"/>
</dbReference>
<accession>A0A7G9R052</accession>
<gene>
    <name evidence="3" type="ORF">H9L10_12000</name>
</gene>
<dbReference type="KEGG" id="pei:H9L10_12000"/>
<evidence type="ECO:0000259" key="2">
    <source>
        <dbReference type="SMART" id="SM00470"/>
    </source>
</evidence>
<dbReference type="InterPro" id="IPR003115">
    <property type="entry name" value="ParB_N"/>
</dbReference>
<evidence type="ECO:0000256" key="1">
    <source>
        <dbReference type="ARBA" id="ARBA00006295"/>
    </source>
</evidence>
<dbReference type="Proteomes" id="UP000515976">
    <property type="component" value="Chromosome"/>
</dbReference>
<dbReference type="SMART" id="SM00470">
    <property type="entry name" value="ParB"/>
    <property type="match status" value="1"/>
</dbReference>
<protein>
    <submittedName>
        <fullName evidence="3">ParB/RepB/Spo0J family partition protein</fullName>
    </submittedName>
</protein>
<name>A0A7G9R052_9MICO</name>
<dbReference type="Gene3D" id="3.90.1530.10">
    <property type="entry name" value="Conserved hypothetical protein from pyrococcus furiosus pfu- 392566-001, ParB domain"/>
    <property type="match status" value="1"/>
</dbReference>
<reference evidence="3 4" key="1">
    <citation type="submission" date="2020-08" db="EMBL/GenBank/DDBJ databases">
        <title>Genome sequence of Phycicoccus endophyticus JCM 31784T.</title>
        <authorList>
            <person name="Hyun D.-W."/>
            <person name="Bae J.-W."/>
        </authorList>
    </citation>
    <scope>NUCLEOTIDE SEQUENCE [LARGE SCALE GENOMIC DNA]</scope>
    <source>
        <strain evidence="3 4">JCM 31784</strain>
    </source>
</reference>
<dbReference type="GO" id="GO:0003677">
    <property type="term" value="F:DNA binding"/>
    <property type="evidence" value="ECO:0007669"/>
    <property type="project" value="InterPro"/>
</dbReference>
<organism evidence="3 4">
    <name type="scientific">Phycicoccus endophyticus</name>
    <dbReference type="NCBI Taxonomy" id="1690220"/>
    <lineage>
        <taxon>Bacteria</taxon>
        <taxon>Bacillati</taxon>
        <taxon>Actinomycetota</taxon>
        <taxon>Actinomycetes</taxon>
        <taxon>Micrococcales</taxon>
        <taxon>Intrasporangiaceae</taxon>
        <taxon>Phycicoccus</taxon>
    </lineage>
</organism>
<dbReference type="PANTHER" id="PTHR33375:SF1">
    <property type="entry name" value="CHROMOSOME-PARTITIONING PROTEIN PARB-RELATED"/>
    <property type="match status" value="1"/>
</dbReference>
<dbReference type="AlphaFoldDB" id="A0A7G9R052"/>
<keyword evidence="4" id="KW-1185">Reference proteome</keyword>
<comment type="similarity">
    <text evidence="1">Belongs to the ParB family.</text>
</comment>
<evidence type="ECO:0000313" key="3">
    <source>
        <dbReference type="EMBL" id="QNN48977.1"/>
    </source>
</evidence>
<dbReference type="GO" id="GO:0007059">
    <property type="term" value="P:chromosome segregation"/>
    <property type="evidence" value="ECO:0007669"/>
    <property type="project" value="TreeGrafter"/>
</dbReference>
<dbReference type="InterPro" id="IPR036086">
    <property type="entry name" value="ParB/Sulfiredoxin_sf"/>
</dbReference>
<sequence>MAISNLRSIDPRSLERNPENPRLIFRADDLQNLEDSIKARGILVPLTVYEDDGSFFIMDGERRWRCAMRLALANVPVIVQPKPDRMQNIMMMFAIHNARKDWDPLPTAYKLRDLEAMFQAQEGRFPTEAELAELASITRGEVRRLKKLLGLPPEYRDELMAELEKPRSEQALTVDHVLEATRGAESLAKRGVVNEKEEERLRRAVVDKFRNRTLHSTVEPRKLARIARAVERQEISKGTARRVVERIVSSPEYTIDDAFRDSAAQADAEHAVEVLLDRVSSNLRQYRESGAQISEDLAEKLAAISRLIDELLERR</sequence>
<evidence type="ECO:0000313" key="4">
    <source>
        <dbReference type="Proteomes" id="UP000515976"/>
    </source>
</evidence>
<feature type="domain" description="ParB-like N-terminal" evidence="2">
    <location>
        <begin position="7"/>
        <end position="98"/>
    </location>
</feature>
<proteinExistence type="inferred from homology"/>
<dbReference type="RefSeq" id="WP_187566617.1">
    <property type="nucleotide sequence ID" value="NZ_BMMY01000015.1"/>
</dbReference>
<dbReference type="Pfam" id="PF02195">
    <property type="entry name" value="ParB_N"/>
    <property type="match status" value="1"/>
</dbReference>
<dbReference type="GO" id="GO:0045881">
    <property type="term" value="P:positive regulation of sporulation resulting in formation of a cellular spore"/>
    <property type="evidence" value="ECO:0007669"/>
    <property type="project" value="TreeGrafter"/>
</dbReference>
<dbReference type="EMBL" id="CP060712">
    <property type="protein sequence ID" value="QNN48977.1"/>
    <property type="molecule type" value="Genomic_DNA"/>
</dbReference>
<dbReference type="NCBIfam" id="TIGR00180">
    <property type="entry name" value="parB_part"/>
    <property type="match status" value="1"/>
</dbReference>
<dbReference type="PANTHER" id="PTHR33375">
    <property type="entry name" value="CHROMOSOME-PARTITIONING PROTEIN PARB-RELATED"/>
    <property type="match status" value="1"/>
</dbReference>